<dbReference type="PROSITE" id="PS51063">
    <property type="entry name" value="HTH_CRP_2"/>
    <property type="match status" value="1"/>
</dbReference>
<gene>
    <name evidence="5" type="ORF">GPM19_02860</name>
</gene>
<dbReference type="AlphaFoldDB" id="A0A7X3GYD1"/>
<protein>
    <submittedName>
        <fullName evidence="5">Helix-turn-helix domain-containing protein</fullName>
    </submittedName>
</protein>
<dbReference type="EMBL" id="WTKP01000002">
    <property type="protein sequence ID" value="MWJ27153.1"/>
    <property type="molecule type" value="Genomic_DNA"/>
</dbReference>
<accession>A0A7X3GYD1</accession>
<feature type="domain" description="HTH crp-type" evidence="4">
    <location>
        <begin position="166"/>
        <end position="240"/>
    </location>
</feature>
<name>A0A7X3GYD1_9GAMM</name>
<dbReference type="SUPFAM" id="SSF51206">
    <property type="entry name" value="cAMP-binding domain-like"/>
    <property type="match status" value="1"/>
</dbReference>
<reference evidence="5 6" key="1">
    <citation type="submission" date="2019-12" db="EMBL/GenBank/DDBJ databases">
        <title>Halomonas rutogse sp. nov. isolated from two lakes on Tibetan Plateau.</title>
        <authorList>
            <person name="Gao P."/>
        </authorList>
    </citation>
    <scope>NUCLEOTIDE SEQUENCE [LARGE SCALE GENOMIC DNA]</scope>
    <source>
        <strain evidence="5 6">ZH2S</strain>
    </source>
</reference>
<keyword evidence="1" id="KW-0805">Transcription regulation</keyword>
<evidence type="ECO:0000256" key="2">
    <source>
        <dbReference type="ARBA" id="ARBA00023125"/>
    </source>
</evidence>
<dbReference type="GO" id="GO:0006355">
    <property type="term" value="P:regulation of DNA-templated transcription"/>
    <property type="evidence" value="ECO:0007669"/>
    <property type="project" value="InterPro"/>
</dbReference>
<evidence type="ECO:0000313" key="5">
    <source>
        <dbReference type="EMBL" id="MWJ27153.1"/>
    </source>
</evidence>
<dbReference type="InterPro" id="IPR036390">
    <property type="entry name" value="WH_DNA-bd_sf"/>
</dbReference>
<dbReference type="SUPFAM" id="SSF46785">
    <property type="entry name" value="Winged helix' DNA-binding domain"/>
    <property type="match status" value="1"/>
</dbReference>
<dbReference type="RefSeq" id="WP_160417376.1">
    <property type="nucleotide sequence ID" value="NZ_WTKP01000002.1"/>
</dbReference>
<dbReference type="Pfam" id="PF00027">
    <property type="entry name" value="cNMP_binding"/>
    <property type="match status" value="1"/>
</dbReference>
<evidence type="ECO:0000256" key="1">
    <source>
        <dbReference type="ARBA" id="ARBA00023015"/>
    </source>
</evidence>
<dbReference type="InterPro" id="IPR012318">
    <property type="entry name" value="HTH_CRP"/>
</dbReference>
<proteinExistence type="predicted"/>
<dbReference type="SMART" id="SM00419">
    <property type="entry name" value="HTH_CRP"/>
    <property type="match status" value="1"/>
</dbReference>
<dbReference type="InterPro" id="IPR018490">
    <property type="entry name" value="cNMP-bd_dom_sf"/>
</dbReference>
<dbReference type="Gene3D" id="2.60.120.10">
    <property type="entry name" value="Jelly Rolls"/>
    <property type="match status" value="1"/>
</dbReference>
<dbReference type="GO" id="GO:0003677">
    <property type="term" value="F:DNA binding"/>
    <property type="evidence" value="ECO:0007669"/>
    <property type="project" value="UniProtKB-KW"/>
</dbReference>
<keyword evidence="2" id="KW-0238">DNA-binding</keyword>
<dbReference type="Pfam" id="PF13545">
    <property type="entry name" value="HTH_Crp_2"/>
    <property type="match status" value="1"/>
</dbReference>
<evidence type="ECO:0000313" key="6">
    <source>
        <dbReference type="Proteomes" id="UP000437638"/>
    </source>
</evidence>
<keyword evidence="3" id="KW-0804">Transcription</keyword>
<dbReference type="Proteomes" id="UP000437638">
    <property type="component" value="Unassembled WGS sequence"/>
</dbReference>
<comment type="caution">
    <text evidence="5">The sequence shown here is derived from an EMBL/GenBank/DDBJ whole genome shotgun (WGS) entry which is preliminary data.</text>
</comment>
<organism evidence="5 6">
    <name type="scientific">Vreelandella zhuhanensis</name>
    <dbReference type="NCBI Taxonomy" id="2684210"/>
    <lineage>
        <taxon>Bacteria</taxon>
        <taxon>Pseudomonadati</taxon>
        <taxon>Pseudomonadota</taxon>
        <taxon>Gammaproteobacteria</taxon>
        <taxon>Oceanospirillales</taxon>
        <taxon>Halomonadaceae</taxon>
        <taxon>Vreelandella</taxon>
    </lineage>
</organism>
<keyword evidence="6" id="KW-1185">Reference proteome</keyword>
<dbReference type="InterPro" id="IPR000595">
    <property type="entry name" value="cNMP-bd_dom"/>
</dbReference>
<sequence>MRKSSENNDRMSIMTDGWQTFRDGFFYHCLGQYAELPIDYRYLFLKEESERLAVEKHQILKAGGGAESDVYVLESGWACSFVPSGNGDREIIDIFLPGDIIGLRESFLTGENAEVVMLTSGSLVGMKYSALHGLAKENENIGSAILRLIIIHDNILIERLRSCTQYQAEKRVAHFLLELHARLSFSKIITENYFNIPITQAITGNLLGITSVHVSRCMSALENRKLIRKQRNGVELLKAKVMSHETGFNKDSLYKNVMFKGGVKLLGNDLSL</sequence>
<dbReference type="CDD" id="cd00038">
    <property type="entry name" value="CAP_ED"/>
    <property type="match status" value="1"/>
</dbReference>
<evidence type="ECO:0000256" key="3">
    <source>
        <dbReference type="ARBA" id="ARBA00023163"/>
    </source>
</evidence>
<dbReference type="InterPro" id="IPR014710">
    <property type="entry name" value="RmlC-like_jellyroll"/>
</dbReference>
<evidence type="ECO:0000259" key="4">
    <source>
        <dbReference type="PROSITE" id="PS51063"/>
    </source>
</evidence>